<dbReference type="Proteomes" id="UP000190229">
    <property type="component" value="Unassembled WGS sequence"/>
</dbReference>
<reference evidence="2 3" key="1">
    <citation type="submission" date="2017-02" db="EMBL/GenBank/DDBJ databases">
        <title>Draft genome of Acidibacillus ferrooxidans Huett2.</title>
        <authorList>
            <person name="Schopf S."/>
        </authorList>
    </citation>
    <scope>NUCLEOTIDE SEQUENCE [LARGE SCALE GENOMIC DNA]</scope>
    <source>
        <strain evidence="2 3">Huett2</strain>
    </source>
</reference>
<keyword evidence="3" id="KW-1185">Reference proteome</keyword>
<evidence type="ECO:0000313" key="3">
    <source>
        <dbReference type="Proteomes" id="UP000190229"/>
    </source>
</evidence>
<name>A0A1V4EQ72_9BACL</name>
<keyword evidence="1" id="KW-0175">Coiled coil</keyword>
<dbReference type="EMBL" id="MWPS01000044">
    <property type="protein sequence ID" value="OPG15066.1"/>
    <property type="molecule type" value="Genomic_DNA"/>
</dbReference>
<comment type="caution">
    <text evidence="2">The sequence shown here is derived from an EMBL/GenBank/DDBJ whole genome shotgun (WGS) entry which is preliminary data.</text>
</comment>
<accession>A0A1V4EQ72</accession>
<proteinExistence type="predicted"/>
<gene>
    <name evidence="2" type="ORF">B2M26_13765</name>
</gene>
<feature type="coiled-coil region" evidence="1">
    <location>
        <begin position="369"/>
        <end position="396"/>
    </location>
</feature>
<dbReference type="RefSeq" id="WP_079291726.1">
    <property type="nucleotide sequence ID" value="NZ_MWPS01000044.1"/>
</dbReference>
<protein>
    <submittedName>
        <fullName evidence="2">Uncharacterized protein</fullName>
    </submittedName>
</protein>
<sequence>MGAIHIPDSTVDRFFEMGQESMTSLDVFHRKVGWDEYRTLLDDLLQCEPRISAKGKNNVNLVKGLAARLALACDFDPLNLTTERMRKVLTEALVDEVCGRERWLVYVPIRSPLGPVTQTYLEGSGHMSLGFSSKADFDMRVTDQADLHLTDIFDGNVDNRAGAPEMKAYKGWRVRYVWEGKSDNGLQDTPSAAYNRFASITSVWSKQMFVPVAVLRYPLSISASSGPTFDKDFSVQPQEIGPFPEPHDTITGTRQHLNNLWDFVRWFLESCEKIPQEDRRSLDLAVDLHRSAHFSTSSSRFFVESETIAEALLGEERELSRTVAQRIAWVLGHDENQGFRKRVYEDERYVYDLRSKIVHGRRSESDLQSDEVQLQRKNLEQRNRELILRALEIQRNEPLRLWADRKLFS</sequence>
<dbReference type="AlphaFoldDB" id="A0A1V4EQ72"/>
<organism evidence="2 3">
    <name type="scientific">Ferroacidibacillus organovorans</name>
    <dbReference type="NCBI Taxonomy" id="1765683"/>
    <lineage>
        <taxon>Bacteria</taxon>
        <taxon>Bacillati</taxon>
        <taxon>Bacillota</taxon>
        <taxon>Bacilli</taxon>
        <taxon>Bacillales</taxon>
        <taxon>Alicyclobacillaceae</taxon>
        <taxon>Ferroacidibacillus</taxon>
    </lineage>
</organism>
<evidence type="ECO:0000313" key="2">
    <source>
        <dbReference type="EMBL" id="OPG15066.1"/>
    </source>
</evidence>
<evidence type="ECO:0000256" key="1">
    <source>
        <dbReference type="SAM" id="Coils"/>
    </source>
</evidence>